<dbReference type="AlphaFoldDB" id="A0A6A3AR88"/>
<accession>A0A6A3AR88</accession>
<dbReference type="PANTHER" id="PTHR34145:SF68">
    <property type="entry name" value="FBD DOMAIN-CONTAINING PROTEIN"/>
    <property type="match status" value="1"/>
</dbReference>
<feature type="region of interest" description="Disordered" evidence="1">
    <location>
        <begin position="1"/>
        <end position="20"/>
    </location>
</feature>
<comment type="caution">
    <text evidence="3">The sequence shown here is derived from an EMBL/GenBank/DDBJ whole genome shotgun (WGS) entry which is preliminary data.</text>
</comment>
<evidence type="ECO:0000313" key="3">
    <source>
        <dbReference type="EMBL" id="KAE8706428.1"/>
    </source>
</evidence>
<evidence type="ECO:0000259" key="2">
    <source>
        <dbReference type="PROSITE" id="PS50181"/>
    </source>
</evidence>
<proteinExistence type="predicted"/>
<sequence>MELSNIERIPKKERDENENSMDQIRELPEELLVRILCSLSPKEAARTGVVSRVWRGLWKFITCSLKFEASRTFQPNLKGLRKERGDHNIDRWIKIALMKRVKRLELDFAPCRLIHWNDNGHYMFADRFCGSSDIKFLTSLCFKYVESIEVHASNLVSFEYSGDESIGLRIVLKYVPKFRDVSYDIPCGAPWDSIKGDFNFCQAFPSCLSVCVSQLVNLSLQFKANISSWGCPKLPNLRCLTCKVRDLFLLSRGALINLLSLVDSSTLLHKFRVELKQGYAIRLKKGSEAVGGSQEDTFGTREILVEKGCILKEIEPVYPPQNQTQFVMAYYVINYSKLLCGVFQDDILRRGYPSVRHEDGYFYAVMDCFCEKTWSHTPQYKIGYCKQCPNKVQWPLL</sequence>
<dbReference type="PROSITE" id="PS50181">
    <property type="entry name" value="FBOX"/>
    <property type="match status" value="1"/>
</dbReference>
<name>A0A6A3AR88_HIBSY</name>
<gene>
    <name evidence="3" type="ORF">F3Y22_tig00110393pilonHSYRG00150</name>
</gene>
<dbReference type="SUPFAM" id="SSF81383">
    <property type="entry name" value="F-box domain"/>
    <property type="match status" value="1"/>
</dbReference>
<feature type="domain" description="F-box" evidence="2">
    <location>
        <begin position="21"/>
        <end position="57"/>
    </location>
</feature>
<dbReference type="SMART" id="SM00256">
    <property type="entry name" value="FBOX"/>
    <property type="match status" value="1"/>
</dbReference>
<organism evidence="3 4">
    <name type="scientific">Hibiscus syriacus</name>
    <name type="common">Rose of Sharon</name>
    <dbReference type="NCBI Taxonomy" id="106335"/>
    <lineage>
        <taxon>Eukaryota</taxon>
        <taxon>Viridiplantae</taxon>
        <taxon>Streptophyta</taxon>
        <taxon>Embryophyta</taxon>
        <taxon>Tracheophyta</taxon>
        <taxon>Spermatophyta</taxon>
        <taxon>Magnoliopsida</taxon>
        <taxon>eudicotyledons</taxon>
        <taxon>Gunneridae</taxon>
        <taxon>Pentapetalae</taxon>
        <taxon>rosids</taxon>
        <taxon>malvids</taxon>
        <taxon>Malvales</taxon>
        <taxon>Malvaceae</taxon>
        <taxon>Malvoideae</taxon>
        <taxon>Hibiscus</taxon>
    </lineage>
</organism>
<dbReference type="InterPro" id="IPR001810">
    <property type="entry name" value="F-box_dom"/>
</dbReference>
<dbReference type="EMBL" id="VEPZ02000970">
    <property type="protein sequence ID" value="KAE8706428.1"/>
    <property type="molecule type" value="Genomic_DNA"/>
</dbReference>
<dbReference type="InterPro" id="IPR036047">
    <property type="entry name" value="F-box-like_dom_sf"/>
</dbReference>
<feature type="compositionally biased region" description="Basic and acidic residues" evidence="1">
    <location>
        <begin position="8"/>
        <end position="20"/>
    </location>
</feature>
<dbReference type="PANTHER" id="PTHR34145">
    <property type="entry name" value="OS02G0105600 PROTEIN"/>
    <property type="match status" value="1"/>
</dbReference>
<dbReference type="Gene3D" id="1.20.1280.50">
    <property type="match status" value="1"/>
</dbReference>
<evidence type="ECO:0000313" key="4">
    <source>
        <dbReference type="Proteomes" id="UP000436088"/>
    </source>
</evidence>
<dbReference type="Proteomes" id="UP000436088">
    <property type="component" value="Unassembled WGS sequence"/>
</dbReference>
<keyword evidence="4" id="KW-1185">Reference proteome</keyword>
<protein>
    <submittedName>
        <fullName evidence="3">Galactinol synthase 1</fullName>
    </submittedName>
</protein>
<dbReference type="Pfam" id="PF12937">
    <property type="entry name" value="F-box-like"/>
    <property type="match status" value="1"/>
</dbReference>
<reference evidence="3" key="1">
    <citation type="submission" date="2019-09" db="EMBL/GenBank/DDBJ databases">
        <title>Draft genome information of white flower Hibiscus syriacus.</title>
        <authorList>
            <person name="Kim Y.-M."/>
        </authorList>
    </citation>
    <scope>NUCLEOTIDE SEQUENCE [LARGE SCALE GENOMIC DNA]</scope>
    <source>
        <strain evidence="3">YM2019G1</strain>
    </source>
</reference>
<evidence type="ECO:0000256" key="1">
    <source>
        <dbReference type="SAM" id="MobiDB-lite"/>
    </source>
</evidence>
<dbReference type="InterPro" id="IPR053772">
    <property type="entry name" value="At1g61320/At1g61330-like"/>
</dbReference>